<feature type="compositionally biased region" description="Polar residues" evidence="1">
    <location>
        <begin position="184"/>
        <end position="194"/>
    </location>
</feature>
<evidence type="ECO:0000256" key="1">
    <source>
        <dbReference type="SAM" id="MobiDB-lite"/>
    </source>
</evidence>
<feature type="compositionally biased region" description="Low complexity" evidence="1">
    <location>
        <begin position="333"/>
        <end position="382"/>
    </location>
</feature>
<dbReference type="Gene3D" id="2.60.120.380">
    <property type="match status" value="2"/>
</dbReference>
<dbReference type="Proteomes" id="UP001596417">
    <property type="component" value="Unassembled WGS sequence"/>
</dbReference>
<sequence>MYGPSGEQIHRSTGDSTEKIPVTKAGKYTIQIVSDLDANDVLDYTLTVTTNSNHSAGGDNARHIKPGTTVSNTIRSKHESDRYAVTLKKGQGFDVSLKHTNRKNPNEKLSFTVYDPNGNKIGEAPFNRPLRAYHTSPAAPTAYGGDVVERSGTYYVEVTGGSGADYSLTVNTVGLDGNDPNERPASSSSLANNDTVSGVLTGYDRDVYALNLQQGDAITVRYSSSGKFQPALWVAGPNGADQPYVSKDYSFGKSTIASSHSGDNLTFIANQSGTYYIKAVPYFKRSTGATFLETITYKMQVSTAHMLNSSMKVSHSWTTGSAPTSEKVSLKGTSTATPTETPTPNATTTEQSTLTTSTRETTETATTTKASESTTTETDGPGFGIIAALLGLGIGAWRYRSRE</sequence>
<comment type="caution">
    <text evidence="2">The sequence shown here is derived from an EMBL/GenBank/DDBJ whole genome shotgun (WGS) entry which is preliminary data.</text>
</comment>
<dbReference type="RefSeq" id="WP_390205444.1">
    <property type="nucleotide sequence ID" value="NZ_JBHSZC010000001.1"/>
</dbReference>
<feature type="region of interest" description="Disordered" evidence="1">
    <location>
        <begin position="315"/>
        <end position="382"/>
    </location>
</feature>
<keyword evidence="3" id="KW-1185">Reference proteome</keyword>
<evidence type="ECO:0008006" key="4">
    <source>
        <dbReference type="Google" id="ProtNLM"/>
    </source>
</evidence>
<reference evidence="2 3" key="1">
    <citation type="journal article" date="2019" name="Int. J. Syst. Evol. Microbiol.">
        <title>The Global Catalogue of Microorganisms (GCM) 10K type strain sequencing project: providing services to taxonomists for standard genome sequencing and annotation.</title>
        <authorList>
            <consortium name="The Broad Institute Genomics Platform"/>
            <consortium name="The Broad Institute Genome Sequencing Center for Infectious Disease"/>
            <person name="Wu L."/>
            <person name="Ma J."/>
        </authorList>
    </citation>
    <scope>NUCLEOTIDE SEQUENCE [LARGE SCALE GENOMIC DNA]</scope>
    <source>
        <strain evidence="2 3">RDMS1</strain>
    </source>
</reference>
<evidence type="ECO:0000313" key="2">
    <source>
        <dbReference type="EMBL" id="MFC7190116.1"/>
    </source>
</evidence>
<evidence type="ECO:0000313" key="3">
    <source>
        <dbReference type="Proteomes" id="UP001596417"/>
    </source>
</evidence>
<protein>
    <recommendedName>
        <fullName evidence="4">Peptidase C-terminal archaeal/bacterial domain-containing protein</fullName>
    </recommendedName>
</protein>
<proteinExistence type="predicted"/>
<gene>
    <name evidence="2" type="ORF">ACFQL7_09800</name>
</gene>
<accession>A0ABD5YLL1</accession>
<feature type="compositionally biased region" description="Polar residues" evidence="1">
    <location>
        <begin position="315"/>
        <end position="327"/>
    </location>
</feature>
<organism evidence="2 3">
    <name type="scientific">Halocatena marina</name>
    <dbReference type="NCBI Taxonomy" id="2934937"/>
    <lineage>
        <taxon>Archaea</taxon>
        <taxon>Methanobacteriati</taxon>
        <taxon>Methanobacteriota</taxon>
        <taxon>Stenosarchaea group</taxon>
        <taxon>Halobacteria</taxon>
        <taxon>Halobacteriales</taxon>
        <taxon>Natronomonadaceae</taxon>
        <taxon>Halocatena</taxon>
    </lineage>
</organism>
<name>A0ABD5YLL1_9EURY</name>
<dbReference type="EMBL" id="JBHTAX010000001">
    <property type="protein sequence ID" value="MFC7190116.1"/>
    <property type="molecule type" value="Genomic_DNA"/>
</dbReference>
<feature type="region of interest" description="Disordered" evidence="1">
    <location>
        <begin position="175"/>
        <end position="194"/>
    </location>
</feature>
<dbReference type="AlphaFoldDB" id="A0ABD5YLL1"/>